<protein>
    <submittedName>
        <fullName evidence="1">Uncharacterized protein</fullName>
    </submittedName>
</protein>
<keyword evidence="2" id="KW-1185">Reference proteome</keyword>
<organism evidence="1 2">
    <name type="scientific">Pluteus cervinus</name>
    <dbReference type="NCBI Taxonomy" id="181527"/>
    <lineage>
        <taxon>Eukaryota</taxon>
        <taxon>Fungi</taxon>
        <taxon>Dikarya</taxon>
        <taxon>Basidiomycota</taxon>
        <taxon>Agaricomycotina</taxon>
        <taxon>Agaricomycetes</taxon>
        <taxon>Agaricomycetidae</taxon>
        <taxon>Agaricales</taxon>
        <taxon>Pluteineae</taxon>
        <taxon>Pluteaceae</taxon>
        <taxon>Pluteus</taxon>
    </lineage>
</organism>
<dbReference type="Proteomes" id="UP000308600">
    <property type="component" value="Unassembled WGS sequence"/>
</dbReference>
<name>A0ACD3ALK1_9AGAR</name>
<dbReference type="EMBL" id="ML208407">
    <property type="protein sequence ID" value="TFK66365.1"/>
    <property type="molecule type" value="Genomic_DNA"/>
</dbReference>
<evidence type="ECO:0000313" key="1">
    <source>
        <dbReference type="EMBL" id="TFK66365.1"/>
    </source>
</evidence>
<sequence>MPAHEGSCLCGQTKITVEKKGTQQALCHCLDCQQTSGSAYVTVAVVSEAGLKVEGPTKVFESPSESGRIIYRTFCSNCGSQLTHKSSFMGKGIAVLTGNLPDFAHIPITTEMYVKDRWSVLPAIEGATQFHAMPPGVPPFDE</sequence>
<proteinExistence type="predicted"/>
<evidence type="ECO:0000313" key="2">
    <source>
        <dbReference type="Proteomes" id="UP000308600"/>
    </source>
</evidence>
<reference evidence="1 2" key="1">
    <citation type="journal article" date="2019" name="Nat. Ecol. Evol.">
        <title>Megaphylogeny resolves global patterns of mushroom evolution.</title>
        <authorList>
            <person name="Varga T."/>
            <person name="Krizsan K."/>
            <person name="Foldi C."/>
            <person name="Dima B."/>
            <person name="Sanchez-Garcia M."/>
            <person name="Sanchez-Ramirez S."/>
            <person name="Szollosi G.J."/>
            <person name="Szarkandi J.G."/>
            <person name="Papp V."/>
            <person name="Albert L."/>
            <person name="Andreopoulos W."/>
            <person name="Angelini C."/>
            <person name="Antonin V."/>
            <person name="Barry K.W."/>
            <person name="Bougher N.L."/>
            <person name="Buchanan P."/>
            <person name="Buyck B."/>
            <person name="Bense V."/>
            <person name="Catcheside P."/>
            <person name="Chovatia M."/>
            <person name="Cooper J."/>
            <person name="Damon W."/>
            <person name="Desjardin D."/>
            <person name="Finy P."/>
            <person name="Geml J."/>
            <person name="Haridas S."/>
            <person name="Hughes K."/>
            <person name="Justo A."/>
            <person name="Karasinski D."/>
            <person name="Kautmanova I."/>
            <person name="Kiss B."/>
            <person name="Kocsube S."/>
            <person name="Kotiranta H."/>
            <person name="LaButti K.M."/>
            <person name="Lechner B.E."/>
            <person name="Liimatainen K."/>
            <person name="Lipzen A."/>
            <person name="Lukacs Z."/>
            <person name="Mihaltcheva S."/>
            <person name="Morgado L.N."/>
            <person name="Niskanen T."/>
            <person name="Noordeloos M.E."/>
            <person name="Ohm R.A."/>
            <person name="Ortiz-Santana B."/>
            <person name="Ovrebo C."/>
            <person name="Racz N."/>
            <person name="Riley R."/>
            <person name="Savchenko A."/>
            <person name="Shiryaev A."/>
            <person name="Soop K."/>
            <person name="Spirin V."/>
            <person name="Szebenyi C."/>
            <person name="Tomsovsky M."/>
            <person name="Tulloss R.E."/>
            <person name="Uehling J."/>
            <person name="Grigoriev I.V."/>
            <person name="Vagvolgyi C."/>
            <person name="Papp T."/>
            <person name="Martin F.M."/>
            <person name="Miettinen O."/>
            <person name="Hibbett D.S."/>
            <person name="Nagy L.G."/>
        </authorList>
    </citation>
    <scope>NUCLEOTIDE SEQUENCE [LARGE SCALE GENOMIC DNA]</scope>
    <source>
        <strain evidence="1 2">NL-1719</strain>
    </source>
</reference>
<gene>
    <name evidence="1" type="ORF">BDN72DRAFT_859945</name>
</gene>
<accession>A0ACD3ALK1</accession>